<proteinExistence type="predicted"/>
<evidence type="ECO:0000256" key="5">
    <source>
        <dbReference type="SAM" id="Phobius"/>
    </source>
</evidence>
<keyword evidence="4 5" id="KW-0472">Membrane</keyword>
<keyword evidence="7" id="KW-1185">Reference proteome</keyword>
<dbReference type="InterPro" id="IPR023352">
    <property type="entry name" value="MAPEG-like_dom_sf"/>
</dbReference>
<comment type="subcellular location">
    <subcellularLocation>
        <location evidence="1">Membrane</location>
    </subcellularLocation>
</comment>
<dbReference type="Pfam" id="PF01124">
    <property type="entry name" value="MAPEG"/>
    <property type="match status" value="1"/>
</dbReference>
<dbReference type="AlphaFoldDB" id="A0A5B8LJE7"/>
<evidence type="ECO:0000256" key="2">
    <source>
        <dbReference type="ARBA" id="ARBA00022692"/>
    </source>
</evidence>
<dbReference type="Proteomes" id="UP000315673">
    <property type="component" value="Chromosome"/>
</dbReference>
<organism evidence="6 7">
    <name type="scientific">Sphingomonas panacisoli</name>
    <dbReference type="NCBI Taxonomy" id="1813879"/>
    <lineage>
        <taxon>Bacteria</taxon>
        <taxon>Pseudomonadati</taxon>
        <taxon>Pseudomonadota</taxon>
        <taxon>Alphaproteobacteria</taxon>
        <taxon>Sphingomonadales</taxon>
        <taxon>Sphingomonadaceae</taxon>
        <taxon>Sphingomonas</taxon>
    </lineage>
</organism>
<dbReference type="OrthoDB" id="5516290at2"/>
<dbReference type="InterPro" id="IPR001129">
    <property type="entry name" value="Membr-assoc_MAPEG"/>
</dbReference>
<protein>
    <submittedName>
        <fullName evidence="6">MAPEG family protein</fullName>
    </submittedName>
</protein>
<accession>A0A5B8LJE7</accession>
<sequence>MHSEILKPMVVLIAWTILMLVWLVVTRLPAMKAAGIDITKLTGGKGADADGILPASTQWKAHNYNHLMEQPTLFYAVCLIIAVSGTGNGMNAWIAWTYVGLRIVHSIWQATVNKVSIRFLLFALSTLCLVALTLHAGMAVFHG</sequence>
<feature type="transmembrane region" description="Helical" evidence="5">
    <location>
        <begin position="119"/>
        <end position="141"/>
    </location>
</feature>
<dbReference type="EMBL" id="CP042306">
    <property type="protein sequence ID" value="QDZ07712.1"/>
    <property type="molecule type" value="Genomic_DNA"/>
</dbReference>
<keyword evidence="2 5" id="KW-0812">Transmembrane</keyword>
<name>A0A5B8LJE7_9SPHN</name>
<reference evidence="6 7" key="1">
    <citation type="submission" date="2019-07" db="EMBL/GenBank/DDBJ databases">
        <title>Full genome sequence of Sphingomonas sp. 4R-6-7(HKS19).</title>
        <authorList>
            <person name="Im W.-T."/>
        </authorList>
    </citation>
    <scope>NUCLEOTIDE SEQUENCE [LARGE SCALE GENOMIC DNA]</scope>
    <source>
        <strain evidence="6 7">HKS19</strain>
    </source>
</reference>
<dbReference type="RefSeq" id="WP_146571462.1">
    <property type="nucleotide sequence ID" value="NZ_CP042306.1"/>
</dbReference>
<dbReference type="Gene3D" id="1.20.120.550">
    <property type="entry name" value="Membrane associated eicosanoid/glutathione metabolism-like domain"/>
    <property type="match status" value="1"/>
</dbReference>
<evidence type="ECO:0000256" key="3">
    <source>
        <dbReference type="ARBA" id="ARBA00022989"/>
    </source>
</evidence>
<feature type="transmembrane region" description="Helical" evidence="5">
    <location>
        <begin position="6"/>
        <end position="25"/>
    </location>
</feature>
<evidence type="ECO:0000256" key="4">
    <source>
        <dbReference type="ARBA" id="ARBA00023136"/>
    </source>
</evidence>
<feature type="transmembrane region" description="Helical" evidence="5">
    <location>
        <begin position="73"/>
        <end position="99"/>
    </location>
</feature>
<evidence type="ECO:0000313" key="7">
    <source>
        <dbReference type="Proteomes" id="UP000315673"/>
    </source>
</evidence>
<dbReference type="GO" id="GO:0016020">
    <property type="term" value="C:membrane"/>
    <property type="evidence" value="ECO:0007669"/>
    <property type="project" value="UniProtKB-SubCell"/>
</dbReference>
<gene>
    <name evidence="6" type="ORF">FPZ24_09595</name>
</gene>
<keyword evidence="3 5" id="KW-1133">Transmembrane helix</keyword>
<evidence type="ECO:0000256" key="1">
    <source>
        <dbReference type="ARBA" id="ARBA00004370"/>
    </source>
</evidence>
<dbReference type="KEGG" id="spai:FPZ24_09595"/>
<dbReference type="SUPFAM" id="SSF161084">
    <property type="entry name" value="MAPEG domain-like"/>
    <property type="match status" value="1"/>
</dbReference>
<evidence type="ECO:0000313" key="6">
    <source>
        <dbReference type="EMBL" id="QDZ07712.1"/>
    </source>
</evidence>